<dbReference type="Proteomes" id="UP000594262">
    <property type="component" value="Unplaced"/>
</dbReference>
<evidence type="ECO:0000313" key="3">
    <source>
        <dbReference type="Proteomes" id="UP000594262"/>
    </source>
</evidence>
<dbReference type="EnsemblMetazoa" id="CLYHEMT013270.1">
    <property type="protein sequence ID" value="CLYHEMP013270.1"/>
    <property type="gene ID" value="CLYHEMG013270"/>
</dbReference>
<reference evidence="2" key="1">
    <citation type="submission" date="2021-01" db="UniProtKB">
        <authorList>
            <consortium name="EnsemblMetazoa"/>
        </authorList>
    </citation>
    <scope>IDENTIFICATION</scope>
</reference>
<feature type="transmembrane region" description="Helical" evidence="1">
    <location>
        <begin position="6"/>
        <end position="28"/>
    </location>
</feature>
<keyword evidence="1" id="KW-0812">Transmembrane</keyword>
<dbReference type="AlphaFoldDB" id="A0A7M6DJM7"/>
<accession>A0A7M6DJM7</accession>
<name>A0A7M6DJM7_9CNID</name>
<evidence type="ECO:0000256" key="1">
    <source>
        <dbReference type="SAM" id="Phobius"/>
    </source>
</evidence>
<keyword evidence="1" id="KW-1133">Transmembrane helix</keyword>
<sequence>MATHRQMTMTCCCFSLIVITYFLVPFMLKKVLSYKEEHDEFLREIEKKRINAKQDNRVTNNYRYTESSSTTITLRTIATRKTRMRQTRDPYGLLSFNDADV</sequence>
<keyword evidence="1" id="KW-0472">Membrane</keyword>
<organism evidence="2 3">
    <name type="scientific">Clytia hemisphaerica</name>
    <dbReference type="NCBI Taxonomy" id="252671"/>
    <lineage>
        <taxon>Eukaryota</taxon>
        <taxon>Metazoa</taxon>
        <taxon>Cnidaria</taxon>
        <taxon>Hydrozoa</taxon>
        <taxon>Hydroidolina</taxon>
        <taxon>Leptothecata</taxon>
        <taxon>Obeliida</taxon>
        <taxon>Clytiidae</taxon>
        <taxon>Clytia</taxon>
    </lineage>
</organism>
<evidence type="ECO:0000313" key="2">
    <source>
        <dbReference type="EnsemblMetazoa" id="CLYHEMP013270.1"/>
    </source>
</evidence>
<proteinExistence type="predicted"/>
<keyword evidence="3" id="KW-1185">Reference proteome</keyword>
<protein>
    <submittedName>
        <fullName evidence="2">Uncharacterized protein</fullName>
    </submittedName>
</protein>